<dbReference type="Pfam" id="PF00588">
    <property type="entry name" value="SpoU_methylase"/>
    <property type="match status" value="1"/>
</dbReference>
<organism evidence="5 6">
    <name type="scientific">Prymnesium parvum</name>
    <name type="common">Toxic golden alga</name>
    <dbReference type="NCBI Taxonomy" id="97485"/>
    <lineage>
        <taxon>Eukaryota</taxon>
        <taxon>Haptista</taxon>
        <taxon>Haptophyta</taxon>
        <taxon>Prymnesiophyceae</taxon>
        <taxon>Prymnesiales</taxon>
        <taxon>Prymnesiaceae</taxon>
        <taxon>Prymnesium</taxon>
    </lineage>
</organism>
<dbReference type="Gene3D" id="3.40.1280.10">
    <property type="match status" value="1"/>
</dbReference>
<keyword evidence="6" id="KW-1185">Reference proteome</keyword>
<evidence type="ECO:0000313" key="5">
    <source>
        <dbReference type="EMBL" id="KAL1526497.1"/>
    </source>
</evidence>
<protein>
    <recommendedName>
        <fullName evidence="4">tRNA/rRNA methyltransferase SpoU type domain-containing protein</fullName>
    </recommendedName>
</protein>
<evidence type="ECO:0000259" key="4">
    <source>
        <dbReference type="Pfam" id="PF00588"/>
    </source>
</evidence>
<dbReference type="InterPro" id="IPR051259">
    <property type="entry name" value="rRNA_Methyltransferase"/>
</dbReference>
<sequence>MLWGCDDPEEGTLHAQWDSTEVKQEAHDALVRALEEARARAREASRASREEPNDSPGVVQASDYGSAPLDSLFENLRAFSLHQAVGGGADLKLYDAMQNPDRLLAKHGYFVAEGCLVVQQVLSLPSYFPASILSTEPTLRKLMPDLCASDARLRAAGRDNATPEMNLVEAAEGSAAVSAPLNCCVYVGSRGDISRITGFKHSALATLAIVQRPLGVHRPVADWLPKLRPMGGAPTGPPVVLIMDNVIKPDNVGALFRTALAFGVSGILLSPKCADPLYRKAIRASMGAVFKIPYLYASSNWPVELIALSSRGYRTLALHLLASVEHRTAVPNGITQPVAIMVGAEYEGVSDEAAMLADARVRVRMSPLMDGSLDSLNVNVAASIVLEHVFHAMNNGAPAQ</sequence>
<dbReference type="PANTHER" id="PTHR43191">
    <property type="entry name" value="RRNA METHYLTRANSFERASE 3"/>
    <property type="match status" value="1"/>
</dbReference>
<evidence type="ECO:0000256" key="1">
    <source>
        <dbReference type="ARBA" id="ARBA00022603"/>
    </source>
</evidence>
<proteinExistence type="predicted"/>
<dbReference type="GO" id="GO:0032259">
    <property type="term" value="P:methylation"/>
    <property type="evidence" value="ECO:0007669"/>
    <property type="project" value="UniProtKB-KW"/>
</dbReference>
<evidence type="ECO:0000256" key="2">
    <source>
        <dbReference type="ARBA" id="ARBA00022679"/>
    </source>
</evidence>
<dbReference type="GO" id="GO:0006396">
    <property type="term" value="P:RNA processing"/>
    <property type="evidence" value="ECO:0007669"/>
    <property type="project" value="InterPro"/>
</dbReference>
<feature type="domain" description="tRNA/rRNA methyltransferase SpoU type" evidence="4">
    <location>
        <begin position="239"/>
        <end position="386"/>
    </location>
</feature>
<evidence type="ECO:0000313" key="6">
    <source>
        <dbReference type="Proteomes" id="UP001515480"/>
    </source>
</evidence>
<feature type="compositionally biased region" description="Basic and acidic residues" evidence="3">
    <location>
        <begin position="41"/>
        <end position="52"/>
    </location>
</feature>
<dbReference type="AlphaFoldDB" id="A0AB34JZW6"/>
<dbReference type="GO" id="GO:0008173">
    <property type="term" value="F:RNA methyltransferase activity"/>
    <property type="evidence" value="ECO:0007669"/>
    <property type="project" value="InterPro"/>
</dbReference>
<dbReference type="InterPro" id="IPR029026">
    <property type="entry name" value="tRNA_m1G_MTases_N"/>
</dbReference>
<feature type="region of interest" description="Disordered" evidence="3">
    <location>
        <begin position="41"/>
        <end position="61"/>
    </location>
</feature>
<dbReference type="InterPro" id="IPR001537">
    <property type="entry name" value="SpoU_MeTrfase"/>
</dbReference>
<dbReference type="SUPFAM" id="SSF75217">
    <property type="entry name" value="alpha/beta knot"/>
    <property type="match status" value="1"/>
</dbReference>
<dbReference type="Proteomes" id="UP001515480">
    <property type="component" value="Unassembled WGS sequence"/>
</dbReference>
<keyword evidence="2" id="KW-0808">Transferase</keyword>
<evidence type="ECO:0000256" key="3">
    <source>
        <dbReference type="SAM" id="MobiDB-lite"/>
    </source>
</evidence>
<dbReference type="CDD" id="cd18095">
    <property type="entry name" value="SpoU-like_rRNA-MTase"/>
    <property type="match status" value="1"/>
</dbReference>
<dbReference type="InterPro" id="IPR029028">
    <property type="entry name" value="Alpha/beta_knot_MTases"/>
</dbReference>
<dbReference type="EMBL" id="JBGBPQ010000003">
    <property type="protein sequence ID" value="KAL1526497.1"/>
    <property type="molecule type" value="Genomic_DNA"/>
</dbReference>
<dbReference type="GO" id="GO:0003723">
    <property type="term" value="F:RNA binding"/>
    <property type="evidence" value="ECO:0007669"/>
    <property type="project" value="InterPro"/>
</dbReference>
<accession>A0AB34JZW6</accession>
<dbReference type="PANTHER" id="PTHR43191:SF12">
    <property type="entry name" value="RRNA METHYLASE"/>
    <property type="match status" value="1"/>
</dbReference>
<name>A0AB34JZW6_PRYPA</name>
<comment type="caution">
    <text evidence="5">The sequence shown here is derived from an EMBL/GenBank/DDBJ whole genome shotgun (WGS) entry which is preliminary data.</text>
</comment>
<keyword evidence="1" id="KW-0489">Methyltransferase</keyword>
<gene>
    <name evidence="5" type="ORF">AB1Y20_015207</name>
</gene>
<reference evidence="5 6" key="1">
    <citation type="journal article" date="2024" name="Science">
        <title>Giant polyketide synthase enzymes in the biosynthesis of giant marine polyether toxins.</title>
        <authorList>
            <person name="Fallon T.R."/>
            <person name="Shende V.V."/>
            <person name="Wierzbicki I.H."/>
            <person name="Pendleton A.L."/>
            <person name="Watervoot N.F."/>
            <person name="Auber R.P."/>
            <person name="Gonzalez D.J."/>
            <person name="Wisecaver J.H."/>
            <person name="Moore B.S."/>
        </authorList>
    </citation>
    <scope>NUCLEOTIDE SEQUENCE [LARGE SCALE GENOMIC DNA]</scope>
    <source>
        <strain evidence="5 6">12B1</strain>
    </source>
</reference>